<dbReference type="RefSeq" id="WP_120189443.1">
    <property type="nucleotide sequence ID" value="NZ_MCHY01000008.1"/>
</dbReference>
<sequence length="173" mass="19986">MERQMYDVGKIVNTHGIRGELRIFSVTDFPEERFQKGSELFLAHDSLQEPLPITIQSVRKQKNLYIVKLKEFDNINQVEKYKGGVFRVSEEDRIDLEEGEFYYDDIVGCEAWSDEGVNLGVISDILETGANDVWVVKREGQKDLLLPYIDDCILEVDVAEKRVKVHVMEGLME</sequence>
<dbReference type="SUPFAM" id="SSF50447">
    <property type="entry name" value="Translation proteins"/>
    <property type="match status" value="1"/>
</dbReference>
<dbReference type="Pfam" id="PF24986">
    <property type="entry name" value="PRC_RimM"/>
    <property type="match status" value="1"/>
</dbReference>
<name>A0A419SJP3_9BACL</name>
<dbReference type="GO" id="GO:0042274">
    <property type="term" value="P:ribosomal small subunit biogenesis"/>
    <property type="evidence" value="ECO:0007669"/>
    <property type="project" value="UniProtKB-UniRule"/>
</dbReference>
<evidence type="ECO:0000256" key="2">
    <source>
        <dbReference type="ARBA" id="ARBA00022517"/>
    </source>
</evidence>
<dbReference type="InterPro" id="IPR002676">
    <property type="entry name" value="RimM_N"/>
</dbReference>
<dbReference type="SUPFAM" id="SSF50346">
    <property type="entry name" value="PRC-barrel domain"/>
    <property type="match status" value="1"/>
</dbReference>
<dbReference type="GO" id="GO:0043022">
    <property type="term" value="F:ribosome binding"/>
    <property type="evidence" value="ECO:0007669"/>
    <property type="project" value="InterPro"/>
</dbReference>
<dbReference type="NCBIfam" id="TIGR02273">
    <property type="entry name" value="16S_RimM"/>
    <property type="match status" value="1"/>
</dbReference>
<gene>
    <name evidence="5" type="primary">rimM</name>
    <name evidence="8" type="ORF">BEP19_07170</name>
</gene>
<comment type="similarity">
    <text evidence="5">Belongs to the RimM family.</text>
</comment>
<comment type="subunit">
    <text evidence="5">Binds ribosomal protein uS19.</text>
</comment>
<dbReference type="PANTHER" id="PTHR33692">
    <property type="entry name" value="RIBOSOME MATURATION FACTOR RIMM"/>
    <property type="match status" value="1"/>
</dbReference>
<dbReference type="InterPro" id="IPR056792">
    <property type="entry name" value="PRC_RimM"/>
</dbReference>
<comment type="domain">
    <text evidence="5">The PRC barrel domain binds ribosomal protein uS19.</text>
</comment>
<evidence type="ECO:0000259" key="7">
    <source>
        <dbReference type="Pfam" id="PF24986"/>
    </source>
</evidence>
<reference evidence="8 9" key="1">
    <citation type="submission" date="2016-08" db="EMBL/GenBank/DDBJ databases">
        <title>Novel Firmicute Genomes.</title>
        <authorList>
            <person name="Poppleton D.I."/>
            <person name="Gribaldo S."/>
        </authorList>
    </citation>
    <scope>NUCLEOTIDE SEQUENCE [LARGE SCALE GENOMIC DNA]</scope>
    <source>
        <strain evidence="8 9">RAOx-1</strain>
    </source>
</reference>
<evidence type="ECO:0000259" key="6">
    <source>
        <dbReference type="Pfam" id="PF01782"/>
    </source>
</evidence>
<feature type="domain" description="RimM N-terminal" evidence="6">
    <location>
        <begin position="8"/>
        <end position="91"/>
    </location>
</feature>
<evidence type="ECO:0000256" key="1">
    <source>
        <dbReference type="ARBA" id="ARBA00022490"/>
    </source>
</evidence>
<feature type="domain" description="Ribosome maturation factor RimM PRC barrel" evidence="7">
    <location>
        <begin position="104"/>
        <end position="171"/>
    </location>
</feature>
<comment type="caution">
    <text evidence="8">The sequence shown here is derived from an EMBL/GenBank/DDBJ whole genome shotgun (WGS) entry which is preliminary data.</text>
</comment>
<keyword evidence="9" id="KW-1185">Reference proteome</keyword>
<accession>A0A419SJP3</accession>
<dbReference type="HAMAP" id="MF_00014">
    <property type="entry name" value="Ribosome_mat_RimM"/>
    <property type="match status" value="1"/>
</dbReference>
<keyword evidence="2 5" id="KW-0690">Ribosome biogenesis</keyword>
<evidence type="ECO:0000256" key="4">
    <source>
        <dbReference type="ARBA" id="ARBA00023186"/>
    </source>
</evidence>
<comment type="function">
    <text evidence="5">An accessory protein needed during the final step in the assembly of 30S ribosomal subunit, possibly for assembly of the head region. Essential for efficient processing of 16S rRNA. May be needed both before and after RbfA during the maturation of 16S rRNA. It has affinity for free ribosomal 30S subunits but not for 70S ribosomes.</text>
</comment>
<dbReference type="EMBL" id="MCHY01000008">
    <property type="protein sequence ID" value="RKD24180.1"/>
    <property type="molecule type" value="Genomic_DNA"/>
</dbReference>
<dbReference type="GO" id="GO:0005840">
    <property type="term" value="C:ribosome"/>
    <property type="evidence" value="ECO:0007669"/>
    <property type="project" value="InterPro"/>
</dbReference>
<dbReference type="InterPro" id="IPR036976">
    <property type="entry name" value="RimM_N_sf"/>
</dbReference>
<dbReference type="InterPro" id="IPR009000">
    <property type="entry name" value="Transl_B-barrel_sf"/>
</dbReference>
<evidence type="ECO:0000313" key="9">
    <source>
        <dbReference type="Proteomes" id="UP000284219"/>
    </source>
</evidence>
<dbReference type="OrthoDB" id="9810331at2"/>
<keyword evidence="4 5" id="KW-0143">Chaperone</keyword>
<dbReference type="Gene3D" id="2.40.30.60">
    <property type="entry name" value="RimM"/>
    <property type="match status" value="1"/>
</dbReference>
<keyword evidence="1 5" id="KW-0963">Cytoplasm</keyword>
<evidence type="ECO:0000313" key="8">
    <source>
        <dbReference type="EMBL" id="RKD24180.1"/>
    </source>
</evidence>
<evidence type="ECO:0000256" key="5">
    <source>
        <dbReference type="HAMAP-Rule" id="MF_00014"/>
    </source>
</evidence>
<organism evidence="8 9">
    <name type="scientific">Ammoniphilus oxalaticus</name>
    <dbReference type="NCBI Taxonomy" id="66863"/>
    <lineage>
        <taxon>Bacteria</taxon>
        <taxon>Bacillati</taxon>
        <taxon>Bacillota</taxon>
        <taxon>Bacilli</taxon>
        <taxon>Bacillales</taxon>
        <taxon>Paenibacillaceae</taxon>
        <taxon>Aneurinibacillus group</taxon>
        <taxon>Ammoniphilus</taxon>
    </lineage>
</organism>
<dbReference type="InterPro" id="IPR011033">
    <property type="entry name" value="PRC_barrel-like_sf"/>
</dbReference>
<dbReference type="GO" id="GO:0006364">
    <property type="term" value="P:rRNA processing"/>
    <property type="evidence" value="ECO:0007669"/>
    <property type="project" value="UniProtKB-UniRule"/>
</dbReference>
<dbReference type="Gene3D" id="2.30.30.240">
    <property type="entry name" value="PRC-barrel domain"/>
    <property type="match status" value="1"/>
</dbReference>
<evidence type="ECO:0000256" key="3">
    <source>
        <dbReference type="ARBA" id="ARBA00022552"/>
    </source>
</evidence>
<comment type="subcellular location">
    <subcellularLocation>
        <location evidence="5">Cytoplasm</location>
    </subcellularLocation>
</comment>
<dbReference type="InterPro" id="IPR011961">
    <property type="entry name" value="RimM"/>
</dbReference>
<keyword evidence="3 5" id="KW-0698">rRNA processing</keyword>
<dbReference type="AlphaFoldDB" id="A0A419SJP3"/>
<dbReference type="GO" id="GO:0005737">
    <property type="term" value="C:cytoplasm"/>
    <property type="evidence" value="ECO:0007669"/>
    <property type="project" value="UniProtKB-SubCell"/>
</dbReference>
<dbReference type="Proteomes" id="UP000284219">
    <property type="component" value="Unassembled WGS sequence"/>
</dbReference>
<protein>
    <recommendedName>
        <fullName evidence="5">Ribosome maturation factor RimM</fullName>
    </recommendedName>
</protein>
<proteinExistence type="inferred from homology"/>
<dbReference type="Pfam" id="PF01782">
    <property type="entry name" value="RimM"/>
    <property type="match status" value="1"/>
</dbReference>
<dbReference type="PANTHER" id="PTHR33692:SF1">
    <property type="entry name" value="RIBOSOME MATURATION FACTOR RIMM"/>
    <property type="match status" value="1"/>
</dbReference>